<proteinExistence type="predicted"/>
<dbReference type="AlphaFoldDB" id="A0A1M2VYQ5"/>
<feature type="compositionally biased region" description="Acidic residues" evidence="1">
    <location>
        <begin position="312"/>
        <end position="326"/>
    </location>
</feature>
<keyword evidence="3" id="KW-1185">Reference proteome</keyword>
<evidence type="ECO:0000313" key="3">
    <source>
        <dbReference type="Proteomes" id="UP000184267"/>
    </source>
</evidence>
<name>A0A1M2VYQ5_TRAPU</name>
<evidence type="ECO:0000313" key="2">
    <source>
        <dbReference type="EMBL" id="OJT12652.1"/>
    </source>
</evidence>
<dbReference type="Proteomes" id="UP000184267">
    <property type="component" value="Unassembled WGS sequence"/>
</dbReference>
<accession>A0A1M2VYQ5</accession>
<dbReference type="EMBL" id="MNAD01000469">
    <property type="protein sequence ID" value="OJT12652.1"/>
    <property type="molecule type" value="Genomic_DNA"/>
</dbReference>
<dbReference type="OMA" id="INVHANQ"/>
<evidence type="ECO:0000256" key="1">
    <source>
        <dbReference type="SAM" id="MobiDB-lite"/>
    </source>
</evidence>
<feature type="region of interest" description="Disordered" evidence="1">
    <location>
        <begin position="422"/>
        <end position="454"/>
    </location>
</feature>
<comment type="caution">
    <text evidence="2">The sequence shown here is derived from an EMBL/GenBank/DDBJ whole genome shotgun (WGS) entry which is preliminary data.</text>
</comment>
<organism evidence="2 3">
    <name type="scientific">Trametes pubescens</name>
    <name type="common">White-rot fungus</name>
    <dbReference type="NCBI Taxonomy" id="154538"/>
    <lineage>
        <taxon>Eukaryota</taxon>
        <taxon>Fungi</taxon>
        <taxon>Dikarya</taxon>
        <taxon>Basidiomycota</taxon>
        <taxon>Agaricomycotina</taxon>
        <taxon>Agaricomycetes</taxon>
        <taxon>Polyporales</taxon>
        <taxon>Polyporaceae</taxon>
        <taxon>Trametes</taxon>
    </lineage>
</organism>
<sequence>MLDCGTSVEHPGPAAEKPGPALTEAHVEALIEARAKVLVREELESYVTQHSKGAGEEIPLEIQQAVHTDMLHLMDIQDRMPGVDGRKSSWSLPDPLEPSAPHRQALDGTRVFNPKWWREASADVNREYISTIVKVVQQNTATKHKLPPALAQKTGLIRSAALVYFKTLKRTYIADHEEDAARKRQRKMLEDKMHMRCHRRADNLRLGFDALRKLFGKARTVGLEQAVCTPCQSDEASTDGEATHDEREELRAKARVGQRALEVRTPAWRSRKLTILYVILAVLSRFVRERASLTEPKPKLPVRKRRGHGQGGDEEELVPSSDDSDTEEMRAQYLAKIRDAVKDWSTINVHANQRHERFRGPPANSRQELRVSRKNPIYKEYISSKWASTSTERSQLYDKALSCPSTFTIFDLDFPEGLIPEDDLGWLGDEEDEDGESESLISGAASGSGGGGAL</sequence>
<gene>
    <name evidence="2" type="ORF">TRAPUB_10802</name>
</gene>
<dbReference type="OrthoDB" id="2735528at2759"/>
<feature type="region of interest" description="Disordered" evidence="1">
    <location>
        <begin position="298"/>
        <end position="326"/>
    </location>
</feature>
<reference evidence="2 3" key="1">
    <citation type="submission" date="2016-10" db="EMBL/GenBank/DDBJ databases">
        <title>Genome sequence of the basidiomycete white-rot fungus Trametes pubescens.</title>
        <authorList>
            <person name="Makela M.R."/>
            <person name="Granchi Z."/>
            <person name="Peng M."/>
            <person name="De Vries R.P."/>
            <person name="Grigoriev I."/>
            <person name="Riley R."/>
            <person name="Hilden K."/>
        </authorList>
    </citation>
    <scope>NUCLEOTIDE SEQUENCE [LARGE SCALE GENOMIC DNA]</scope>
    <source>
        <strain evidence="2 3">FBCC735</strain>
    </source>
</reference>
<feature type="region of interest" description="Disordered" evidence="1">
    <location>
        <begin position="84"/>
        <end position="103"/>
    </location>
</feature>
<feature type="compositionally biased region" description="Acidic residues" evidence="1">
    <location>
        <begin position="422"/>
        <end position="437"/>
    </location>
</feature>
<feature type="region of interest" description="Disordered" evidence="1">
    <location>
        <begin position="1"/>
        <end position="20"/>
    </location>
</feature>
<protein>
    <submittedName>
        <fullName evidence="2">Uncharacterized protein</fullName>
    </submittedName>
</protein>